<dbReference type="Proteomes" id="UP000006867">
    <property type="component" value="Chromosome"/>
</dbReference>
<dbReference type="SUPFAM" id="SSF56752">
    <property type="entry name" value="D-aminoacid aminotransferase-like PLP-dependent enzymes"/>
    <property type="match status" value="1"/>
</dbReference>
<organism evidence="13 14">
    <name type="scientific">Bacillus atrophaeus (strain 1942)</name>
    <dbReference type="NCBI Taxonomy" id="720555"/>
    <lineage>
        <taxon>Bacteria</taxon>
        <taxon>Bacillati</taxon>
        <taxon>Bacillota</taxon>
        <taxon>Bacilli</taxon>
        <taxon>Bacillales</taxon>
        <taxon>Bacillaceae</taxon>
        <taxon>Bacillus</taxon>
    </lineage>
</organism>
<dbReference type="InterPro" id="IPR001544">
    <property type="entry name" value="Aminotrans_IV"/>
</dbReference>
<comment type="subunit">
    <text evidence="3">Homodimer.</text>
</comment>
<evidence type="ECO:0000256" key="10">
    <source>
        <dbReference type="RuleBase" id="RU004106"/>
    </source>
</evidence>
<dbReference type="InterPro" id="IPR050571">
    <property type="entry name" value="Class-IV_PLP-Dep_Aminotrnsfr"/>
</dbReference>
<dbReference type="InterPro" id="IPR005784">
    <property type="entry name" value="D_amino_transT"/>
</dbReference>
<dbReference type="NCBIfam" id="TIGR01121">
    <property type="entry name" value="D_amino_aminoT"/>
    <property type="match status" value="1"/>
</dbReference>
<evidence type="ECO:0000256" key="8">
    <source>
        <dbReference type="ARBA" id="ARBA00022898"/>
    </source>
</evidence>
<keyword evidence="14" id="KW-1185">Reference proteome</keyword>
<dbReference type="PANTHER" id="PTHR42743:SF10">
    <property type="entry name" value="D-ALANINE AMINOTRANSFERASE"/>
    <property type="match status" value="1"/>
</dbReference>
<comment type="similarity">
    <text evidence="2 10">Belongs to the class-IV pyridoxal-phosphate-dependent aminotransferase family.</text>
</comment>
<dbReference type="NCBIfam" id="NF005209">
    <property type="entry name" value="PRK06680.1"/>
    <property type="match status" value="1"/>
</dbReference>
<comment type="cofactor">
    <cofactor evidence="1 11">
        <name>pyridoxal 5'-phosphate</name>
        <dbReference type="ChEBI" id="CHEBI:597326"/>
    </cofactor>
</comment>
<dbReference type="InterPro" id="IPR043131">
    <property type="entry name" value="BCAT-like_N"/>
</dbReference>
<dbReference type="PANTHER" id="PTHR42743">
    <property type="entry name" value="AMINO-ACID AMINOTRANSFERASE"/>
    <property type="match status" value="1"/>
</dbReference>
<name>A0ABN3Z7J8_BACA1</name>
<dbReference type="Pfam" id="PF01063">
    <property type="entry name" value="Aminotran_4"/>
    <property type="match status" value="1"/>
</dbReference>
<dbReference type="RefSeq" id="WP_003327785.1">
    <property type="nucleotide sequence ID" value="NC_014639.1"/>
</dbReference>
<dbReference type="GO" id="GO:0008483">
    <property type="term" value="F:transaminase activity"/>
    <property type="evidence" value="ECO:0007669"/>
    <property type="project" value="UniProtKB-KW"/>
</dbReference>
<dbReference type="EC" id="2.6.1.21" evidence="4 12"/>
<sequence length="284" mass="31611">MKVLVNGQLLKRDEAVVDIEDRGYQFGDGIYEVIRVYEGVLYGLREHAERFFRSAAEIGIDLPFSIEDLEWKLEKLVQENGVESGGVYIQTTRGVAPRKHQYEAGLAPQTTAYTFPVKKPENEQAHGVSAITDKDLRWLRCDIKSLNLLYNVMIKQKAYETGAYEAVLIRDGIVTEGTSSNVYAVKDGVVRTHPANQLILNGITRMNILELIRKNGWKLEEKPVTEEELRQAEEIFISSTTSEVIPVVTLDGEAVGSGVPGPLTKQLQAAFQESIQQAIGISSS</sequence>
<keyword evidence="7" id="KW-0808">Transferase</keyword>
<evidence type="ECO:0000256" key="7">
    <source>
        <dbReference type="ARBA" id="ARBA00022679"/>
    </source>
</evidence>
<keyword evidence="6 13" id="KW-0032">Aminotransferase</keyword>
<dbReference type="PROSITE" id="PS00770">
    <property type="entry name" value="AA_TRANSFER_CLASS_4"/>
    <property type="match status" value="1"/>
</dbReference>
<evidence type="ECO:0000313" key="14">
    <source>
        <dbReference type="Proteomes" id="UP000006867"/>
    </source>
</evidence>
<evidence type="ECO:0000256" key="3">
    <source>
        <dbReference type="ARBA" id="ARBA00011738"/>
    </source>
</evidence>
<keyword evidence="8 11" id="KW-0663">Pyridoxal phosphate</keyword>
<evidence type="ECO:0000256" key="9">
    <source>
        <dbReference type="ARBA" id="ARBA00047911"/>
    </source>
</evidence>
<evidence type="ECO:0000256" key="12">
    <source>
        <dbReference type="RuleBase" id="RU004520"/>
    </source>
</evidence>
<accession>A0ABN3Z7J8</accession>
<evidence type="ECO:0000256" key="2">
    <source>
        <dbReference type="ARBA" id="ARBA00009320"/>
    </source>
</evidence>
<gene>
    <name evidence="13" type="ordered locus">BATR1942_02460</name>
</gene>
<evidence type="ECO:0000256" key="1">
    <source>
        <dbReference type="ARBA" id="ARBA00001933"/>
    </source>
</evidence>
<evidence type="ECO:0000313" key="13">
    <source>
        <dbReference type="EMBL" id="ADP31448.1"/>
    </source>
</evidence>
<proteinExistence type="inferred from homology"/>
<reference evidence="13 14" key="1">
    <citation type="journal article" date="2011" name="Front. Microbiol.">
        <title>Genomic signatures of strain selection and enhancement in Bacillus atrophaeus var. globigii, a historical biowarfare simulant.</title>
        <authorList>
            <person name="Gibbons H.S."/>
            <person name="Broomall S.M."/>
            <person name="McNew L.A."/>
            <person name="Daligault H."/>
            <person name="Chapman C."/>
            <person name="Bruce D."/>
            <person name="Karavis M."/>
            <person name="Krepps M."/>
            <person name="McGregor P.A."/>
            <person name="Hong C."/>
            <person name="Park K.H."/>
            <person name="Akmal A."/>
            <person name="Feldman A."/>
            <person name="Lin J.S."/>
            <person name="Chang W.E."/>
            <person name="Higgs B.W."/>
            <person name="Demirev P."/>
            <person name="Lindquist J."/>
            <person name="Liem A."/>
            <person name="Fochler E."/>
            <person name="Read T.D."/>
            <person name="Tapia R."/>
            <person name="Johnson S."/>
            <person name="Bishop-Lilly K.A."/>
            <person name="Detter C."/>
            <person name="Han C."/>
            <person name="Sozhamannan S."/>
            <person name="Rosenzweig C.N."/>
            <person name="Skowronski E.W."/>
        </authorList>
    </citation>
    <scope>NUCLEOTIDE SEQUENCE [LARGE SCALE GENOMIC DNA]</scope>
    <source>
        <strain evidence="13 14">1942</strain>
    </source>
</reference>
<evidence type="ECO:0000256" key="5">
    <source>
        <dbReference type="ARBA" id="ARBA00021779"/>
    </source>
</evidence>
<dbReference type="InterPro" id="IPR036038">
    <property type="entry name" value="Aminotransferase-like"/>
</dbReference>
<dbReference type="InterPro" id="IPR018300">
    <property type="entry name" value="Aminotrans_IV_CS"/>
</dbReference>
<dbReference type="Gene3D" id="3.20.10.10">
    <property type="entry name" value="D-amino Acid Aminotransferase, subunit A, domain 2"/>
    <property type="match status" value="1"/>
</dbReference>
<comment type="function">
    <text evidence="12">Acts on the D-isomers of alanine, leucine, aspartate, glutamate, aminobutyrate, norvaline and asparagine. The enzyme transfers an amino group from a substrate D-amino acid to the pyridoxal phosphate cofactor to form pyridoxamine and an alpha-keto acid in the first half-reaction.</text>
</comment>
<comment type="catalytic activity">
    <reaction evidence="9 12">
        <text>D-alanine + 2-oxoglutarate = D-glutamate + pyruvate</text>
        <dbReference type="Rhea" id="RHEA:15869"/>
        <dbReference type="ChEBI" id="CHEBI:15361"/>
        <dbReference type="ChEBI" id="CHEBI:16810"/>
        <dbReference type="ChEBI" id="CHEBI:29986"/>
        <dbReference type="ChEBI" id="CHEBI:57416"/>
        <dbReference type="EC" id="2.6.1.21"/>
    </reaction>
</comment>
<protein>
    <recommendedName>
        <fullName evidence="5 12">D-alanine aminotransferase</fullName>
        <ecNumber evidence="4 12">2.6.1.21</ecNumber>
    </recommendedName>
</protein>
<evidence type="ECO:0000256" key="11">
    <source>
        <dbReference type="RuleBase" id="RU004516"/>
    </source>
</evidence>
<evidence type="ECO:0000256" key="6">
    <source>
        <dbReference type="ARBA" id="ARBA00022576"/>
    </source>
</evidence>
<dbReference type="Gene3D" id="3.30.470.10">
    <property type="match status" value="1"/>
</dbReference>
<dbReference type="InterPro" id="IPR043132">
    <property type="entry name" value="BCAT-like_C"/>
</dbReference>
<dbReference type="CDD" id="cd01558">
    <property type="entry name" value="D-AAT_like"/>
    <property type="match status" value="1"/>
</dbReference>
<dbReference type="EMBL" id="CP002207">
    <property type="protein sequence ID" value="ADP31448.1"/>
    <property type="molecule type" value="Genomic_DNA"/>
</dbReference>
<evidence type="ECO:0000256" key="4">
    <source>
        <dbReference type="ARBA" id="ARBA00012874"/>
    </source>
</evidence>